<comment type="caution">
    <text evidence="1">The sequence shown here is derived from an EMBL/GenBank/DDBJ whole genome shotgun (WGS) entry which is preliminary data.</text>
</comment>
<evidence type="ECO:0000313" key="2">
    <source>
        <dbReference type="Proteomes" id="UP000034920"/>
    </source>
</evidence>
<proteinExistence type="predicted"/>
<dbReference type="Proteomes" id="UP000034920">
    <property type="component" value="Unassembled WGS sequence"/>
</dbReference>
<sequence>MVRVITTAPTKASQLVYKTVHFSLVVEVNNATTEILFMIDPKKLHTGNCTNTIEILTTSIPEVLENKCYNSKNLPFSEEVLNTPIAHLFEHILLQSLFNERKSASNMVLIYRGSTKWNWKNELIGTYHIRINANIRDMDIIRSAVENTVNVTHAVIASSEQV</sequence>
<accession>A0A0G0XD44</accession>
<gene>
    <name evidence="1" type="ORF">UU80_C0002G0022</name>
</gene>
<reference evidence="1 2" key="1">
    <citation type="journal article" date="2015" name="Nature">
        <title>rRNA introns, odd ribosomes, and small enigmatic genomes across a large radiation of phyla.</title>
        <authorList>
            <person name="Brown C.T."/>
            <person name="Hug L.A."/>
            <person name="Thomas B.C."/>
            <person name="Sharon I."/>
            <person name="Castelle C.J."/>
            <person name="Singh A."/>
            <person name="Wilkins M.J."/>
            <person name="Williams K.H."/>
            <person name="Banfield J.F."/>
        </authorList>
    </citation>
    <scope>NUCLEOTIDE SEQUENCE [LARGE SCALE GENOMIC DNA]</scope>
</reference>
<organism evidence="1 2">
    <name type="scientific">candidate division WWE3 bacterium GW2011_GWA1_41_8</name>
    <dbReference type="NCBI Taxonomy" id="1619103"/>
    <lineage>
        <taxon>Bacteria</taxon>
        <taxon>Katanobacteria</taxon>
    </lineage>
</organism>
<name>A0A0G0XD44_UNCKA</name>
<dbReference type="AlphaFoldDB" id="A0A0G0XD44"/>
<evidence type="ECO:0008006" key="3">
    <source>
        <dbReference type="Google" id="ProtNLM"/>
    </source>
</evidence>
<dbReference type="EMBL" id="LCCA01000002">
    <property type="protein sequence ID" value="KKS22790.1"/>
    <property type="molecule type" value="Genomic_DNA"/>
</dbReference>
<evidence type="ECO:0000313" key="1">
    <source>
        <dbReference type="EMBL" id="KKS22790.1"/>
    </source>
</evidence>
<protein>
    <recommendedName>
        <fullName evidence="3">Cyanophycin synthase-like N-terminal domain-containing protein</fullName>
    </recommendedName>
</protein>